<dbReference type="InterPro" id="IPR000845">
    <property type="entry name" value="Nucleoside_phosphorylase_d"/>
</dbReference>
<keyword evidence="3 4" id="KW-0808">Transferase</keyword>
<organism evidence="6 7">
    <name type="scientific">Sparus aurata</name>
    <name type="common">Gilthead sea bream</name>
    <dbReference type="NCBI Taxonomy" id="8175"/>
    <lineage>
        <taxon>Eukaryota</taxon>
        <taxon>Metazoa</taxon>
        <taxon>Chordata</taxon>
        <taxon>Craniata</taxon>
        <taxon>Vertebrata</taxon>
        <taxon>Euteleostomi</taxon>
        <taxon>Actinopterygii</taxon>
        <taxon>Neopterygii</taxon>
        <taxon>Teleostei</taxon>
        <taxon>Neoteleostei</taxon>
        <taxon>Acanthomorphata</taxon>
        <taxon>Eupercaria</taxon>
        <taxon>Spariformes</taxon>
        <taxon>Sparidae</taxon>
        <taxon>Sparus</taxon>
    </lineage>
</organism>
<dbReference type="GO" id="GO:0044206">
    <property type="term" value="P:UMP salvage"/>
    <property type="evidence" value="ECO:0007669"/>
    <property type="project" value="UniProtKB-UniPathway"/>
</dbReference>
<dbReference type="InterPro" id="IPR035994">
    <property type="entry name" value="Nucleoside_phosphorylase_sf"/>
</dbReference>
<reference evidence="6" key="2">
    <citation type="submission" date="2025-08" db="UniProtKB">
        <authorList>
            <consortium name="Ensembl"/>
        </authorList>
    </citation>
    <scope>IDENTIFICATION</scope>
</reference>
<evidence type="ECO:0000259" key="5">
    <source>
        <dbReference type="Pfam" id="PF01048"/>
    </source>
</evidence>
<dbReference type="GO" id="GO:0005829">
    <property type="term" value="C:cytosol"/>
    <property type="evidence" value="ECO:0007669"/>
    <property type="project" value="TreeGrafter"/>
</dbReference>
<dbReference type="GO" id="GO:0006218">
    <property type="term" value="P:uridine catabolic process"/>
    <property type="evidence" value="ECO:0007669"/>
    <property type="project" value="TreeGrafter"/>
</dbReference>
<dbReference type="PANTHER" id="PTHR43691">
    <property type="entry name" value="URIDINE PHOSPHORYLASE"/>
    <property type="match status" value="1"/>
</dbReference>
<evidence type="ECO:0000256" key="4">
    <source>
        <dbReference type="RuleBase" id="RU361131"/>
    </source>
</evidence>
<dbReference type="Gene3D" id="3.40.50.1580">
    <property type="entry name" value="Nucleoside phosphorylase domain"/>
    <property type="match status" value="1"/>
</dbReference>
<reference evidence="6" key="3">
    <citation type="submission" date="2025-09" db="UniProtKB">
        <authorList>
            <consortium name="Ensembl"/>
        </authorList>
    </citation>
    <scope>IDENTIFICATION</scope>
</reference>
<gene>
    <name evidence="6" type="primary">UPP1</name>
    <name evidence="6" type="synonym">LOC115567701</name>
</gene>
<dbReference type="GO" id="GO:0004850">
    <property type="term" value="F:uridine phosphorylase activity"/>
    <property type="evidence" value="ECO:0007669"/>
    <property type="project" value="UniProtKB-EC"/>
</dbReference>
<sequence length="269" mass="29569">LFLATTVCVNNPHLGAMKDDSLYHFSLGTTTHDLPAMFGDVKFVCVGGSPRRMKSFIKHIAAELSMEDAKSEYPNICAGTDRFVMYKTGPVLSVSHGMGVPSTGIMLNELIKLLHHAQCTDVTIIRIGTSGGIGLAPGTVVITKQAVDATFLPKFEQVILGKTVVRNTDLDQSLAEELLQCSKELNQFETVIGNTMCTLDFYEGPKQCYQQLSCYNMSVHMKDLCASLSDDFLFLSLHLNYFLVLLFSVNVSCSHVALEKELLTVKTTK</sequence>
<accession>A0A671WNA1</accession>
<dbReference type="GO" id="GO:0009166">
    <property type="term" value="P:nucleotide catabolic process"/>
    <property type="evidence" value="ECO:0007669"/>
    <property type="project" value="InterPro"/>
</dbReference>
<comment type="similarity">
    <text evidence="1 4">Belongs to the PNP/UDP phosphorylase family.</text>
</comment>
<comment type="catalytic activity">
    <reaction evidence="4">
        <text>uridine + phosphate = alpha-D-ribose 1-phosphate + uracil</text>
        <dbReference type="Rhea" id="RHEA:24388"/>
        <dbReference type="ChEBI" id="CHEBI:16704"/>
        <dbReference type="ChEBI" id="CHEBI:17568"/>
        <dbReference type="ChEBI" id="CHEBI:43474"/>
        <dbReference type="ChEBI" id="CHEBI:57720"/>
        <dbReference type="EC" id="2.4.2.3"/>
    </reaction>
</comment>
<dbReference type="PANTHER" id="PTHR43691:SF10">
    <property type="entry name" value="URIDINE PHOSPHORYLASE 1"/>
    <property type="match status" value="1"/>
</dbReference>
<dbReference type="UniPathway" id="UPA00574">
    <property type="reaction ID" value="UER00633"/>
</dbReference>
<dbReference type="InterPro" id="IPR018016">
    <property type="entry name" value="Nucleoside_phosphorylase_CS"/>
</dbReference>
<keyword evidence="2 4" id="KW-0328">Glycosyltransferase</keyword>
<dbReference type="Pfam" id="PF01048">
    <property type="entry name" value="PNP_UDP_1"/>
    <property type="match status" value="1"/>
</dbReference>
<evidence type="ECO:0000313" key="7">
    <source>
        <dbReference type="Proteomes" id="UP000472265"/>
    </source>
</evidence>
<dbReference type="InterPro" id="IPR010059">
    <property type="entry name" value="Uridine_phosphorylase_euk"/>
</dbReference>
<protein>
    <recommendedName>
        <fullName evidence="4">Uridine phosphorylase</fullName>
        <ecNumber evidence="4">2.4.2.3</ecNumber>
    </recommendedName>
</protein>
<dbReference type="PROSITE" id="PS01232">
    <property type="entry name" value="PNP_UDP_1"/>
    <property type="match status" value="1"/>
</dbReference>
<comment type="pathway">
    <text evidence="4">Pyrimidine metabolism; UMP biosynthesis via salvage pathway; uracil from uridine (phosphorylase route): step 1/1.</text>
</comment>
<dbReference type="SUPFAM" id="SSF53167">
    <property type="entry name" value="Purine and uridine phosphorylases"/>
    <property type="match status" value="1"/>
</dbReference>
<evidence type="ECO:0000256" key="3">
    <source>
        <dbReference type="ARBA" id="ARBA00022679"/>
    </source>
</evidence>
<dbReference type="Proteomes" id="UP000472265">
    <property type="component" value="Chromosome 17"/>
</dbReference>
<keyword evidence="7" id="KW-1185">Reference proteome</keyword>
<name>A0A671WNA1_SPAAU</name>
<dbReference type="AlphaFoldDB" id="A0A671WNA1"/>
<dbReference type="NCBIfam" id="TIGR01719">
    <property type="entry name" value="euk_UDPppase"/>
    <property type="match status" value="1"/>
</dbReference>
<dbReference type="GeneTree" id="ENSGT00940000157781"/>
<dbReference type="Ensembl" id="ENSSAUT00010042554.1">
    <property type="protein sequence ID" value="ENSSAUP00010040395.1"/>
    <property type="gene ID" value="ENSSAUG00010016935.1"/>
</dbReference>
<reference evidence="6" key="1">
    <citation type="submission" date="2021-04" db="EMBL/GenBank/DDBJ databases">
        <authorList>
            <consortium name="Wellcome Sanger Institute Data Sharing"/>
        </authorList>
    </citation>
    <scope>NUCLEOTIDE SEQUENCE [LARGE SCALE GENOMIC DNA]</scope>
</reference>
<evidence type="ECO:0000256" key="2">
    <source>
        <dbReference type="ARBA" id="ARBA00022676"/>
    </source>
</evidence>
<comment type="function">
    <text evidence="4">Catalyzes the reversible phosphorylytic cleavage of uridine to uracil and ribose-1-phosphate which can then be utilized as carbon and energy sources or in the rescue of pyrimidine bases for nucleotide synthesis. Shows broad substrate specificity and can also accept deoxyuridine and other analogous compounds.</text>
</comment>
<evidence type="ECO:0000313" key="6">
    <source>
        <dbReference type="Ensembl" id="ENSSAUP00010040395.1"/>
    </source>
</evidence>
<proteinExistence type="inferred from homology"/>
<feature type="domain" description="Nucleoside phosphorylase" evidence="5">
    <location>
        <begin position="42"/>
        <end position="207"/>
    </location>
</feature>
<evidence type="ECO:0000256" key="1">
    <source>
        <dbReference type="ARBA" id="ARBA00010456"/>
    </source>
</evidence>
<dbReference type="EC" id="2.4.2.3" evidence="4"/>